<dbReference type="InterPro" id="IPR050645">
    <property type="entry name" value="Histidine_acid_phosphatase"/>
</dbReference>
<protein>
    <recommendedName>
        <fullName evidence="7">Acid phosphatase</fullName>
    </recommendedName>
</protein>
<comment type="caution">
    <text evidence="5">The sequence shown here is derived from an EMBL/GenBank/DDBJ whole genome shotgun (WGS) entry which is preliminary data.</text>
</comment>
<evidence type="ECO:0000256" key="2">
    <source>
        <dbReference type="ARBA" id="ARBA00005375"/>
    </source>
</evidence>
<dbReference type="PANTHER" id="PTHR11567:SF205">
    <property type="entry name" value="GH28721P-RELATED"/>
    <property type="match status" value="1"/>
</dbReference>
<feature type="transmembrane region" description="Helical" evidence="4">
    <location>
        <begin position="19"/>
        <end position="39"/>
    </location>
</feature>
<evidence type="ECO:0000313" key="5">
    <source>
        <dbReference type="EMBL" id="KAK9876226.1"/>
    </source>
</evidence>
<feature type="region of interest" description="Disordered" evidence="3">
    <location>
        <begin position="382"/>
        <end position="401"/>
    </location>
</feature>
<dbReference type="Pfam" id="PF00328">
    <property type="entry name" value="His_Phos_2"/>
    <property type="match status" value="1"/>
</dbReference>
<evidence type="ECO:0000313" key="6">
    <source>
        <dbReference type="Proteomes" id="UP001431783"/>
    </source>
</evidence>
<comment type="catalytic activity">
    <reaction evidence="1">
        <text>a phosphate monoester + H2O = an alcohol + phosphate</text>
        <dbReference type="Rhea" id="RHEA:15017"/>
        <dbReference type="ChEBI" id="CHEBI:15377"/>
        <dbReference type="ChEBI" id="CHEBI:30879"/>
        <dbReference type="ChEBI" id="CHEBI:43474"/>
        <dbReference type="ChEBI" id="CHEBI:67140"/>
        <dbReference type="EC" id="3.1.3.2"/>
    </reaction>
</comment>
<sequence>MLYVEGALERYLSIHRNKVAMTSGVLLLAVVFAILATAITQESQGNKQLELLHVIMRHGARTPASTYPNDPYINNTFYPIGWGQLTNVGKIQLYETGKFLRKRYNAFLGDRYTPDLFYTQSTDVDRTKASMQLVNAGMWPPKGDQIWGPLDWQPIPIHSEPLKDDMLLLVRKPCPQYSLEQIRSKDSPEVKEKLEKFRPTFDAVSKLTGQSMKDFADAEDVYSTLLAEKNFNLTLPDWTKDYFPEKLEEPTVFFYVFNSYTEKMKRLKGGVLLKKLIGDWKAKADGQLSPKERKAFLYGGHDSTIANLLSTLKIWDPQIPGYAITVLLEMSRDKASGELGIEIFLRNTTNLPPHLLTIPGCKSFCPLTKLIELTASVTPENWEEECKSDDSNFTPPPPGAP</sequence>
<dbReference type="InterPro" id="IPR000560">
    <property type="entry name" value="His_Pase_clade-2"/>
</dbReference>
<evidence type="ECO:0000256" key="4">
    <source>
        <dbReference type="SAM" id="Phobius"/>
    </source>
</evidence>
<dbReference type="Proteomes" id="UP001431783">
    <property type="component" value="Unassembled WGS sequence"/>
</dbReference>
<keyword evidence="4" id="KW-1133">Transmembrane helix</keyword>
<dbReference type="InterPro" id="IPR029033">
    <property type="entry name" value="His_PPase_superfam"/>
</dbReference>
<dbReference type="Gene3D" id="3.40.50.1240">
    <property type="entry name" value="Phosphoglycerate mutase-like"/>
    <property type="match status" value="1"/>
</dbReference>
<reference evidence="5 6" key="1">
    <citation type="submission" date="2023-03" db="EMBL/GenBank/DDBJ databases">
        <title>Genome insight into feeding habits of ladybird beetles.</title>
        <authorList>
            <person name="Li H.-S."/>
            <person name="Huang Y.-H."/>
            <person name="Pang H."/>
        </authorList>
    </citation>
    <scope>NUCLEOTIDE SEQUENCE [LARGE SCALE GENOMIC DNA]</scope>
    <source>
        <strain evidence="5">SYSU_2023b</strain>
        <tissue evidence="5">Whole body</tissue>
    </source>
</reference>
<dbReference type="PROSITE" id="PS00616">
    <property type="entry name" value="HIS_ACID_PHOSPHAT_1"/>
    <property type="match status" value="1"/>
</dbReference>
<dbReference type="InterPro" id="IPR033379">
    <property type="entry name" value="Acid_Pase_AS"/>
</dbReference>
<evidence type="ECO:0008006" key="7">
    <source>
        <dbReference type="Google" id="ProtNLM"/>
    </source>
</evidence>
<name>A0AAW1U8I4_9CUCU</name>
<comment type="similarity">
    <text evidence="2">Belongs to the histidine acid phosphatase family.</text>
</comment>
<dbReference type="EMBL" id="JARQZJ010000036">
    <property type="protein sequence ID" value="KAK9876226.1"/>
    <property type="molecule type" value="Genomic_DNA"/>
</dbReference>
<dbReference type="GO" id="GO:0003993">
    <property type="term" value="F:acid phosphatase activity"/>
    <property type="evidence" value="ECO:0007669"/>
    <property type="project" value="UniProtKB-EC"/>
</dbReference>
<keyword evidence="4" id="KW-0812">Transmembrane</keyword>
<dbReference type="CDD" id="cd07061">
    <property type="entry name" value="HP_HAP_like"/>
    <property type="match status" value="1"/>
</dbReference>
<dbReference type="PANTHER" id="PTHR11567">
    <property type="entry name" value="ACID PHOSPHATASE-RELATED"/>
    <property type="match status" value="1"/>
</dbReference>
<keyword evidence="6" id="KW-1185">Reference proteome</keyword>
<dbReference type="AlphaFoldDB" id="A0AAW1U8I4"/>
<dbReference type="SUPFAM" id="SSF53254">
    <property type="entry name" value="Phosphoglycerate mutase-like"/>
    <property type="match status" value="1"/>
</dbReference>
<evidence type="ECO:0000256" key="3">
    <source>
        <dbReference type="SAM" id="MobiDB-lite"/>
    </source>
</evidence>
<accession>A0AAW1U8I4</accession>
<keyword evidence="4" id="KW-0472">Membrane</keyword>
<proteinExistence type="inferred from homology"/>
<evidence type="ECO:0000256" key="1">
    <source>
        <dbReference type="ARBA" id="ARBA00000032"/>
    </source>
</evidence>
<organism evidence="5 6">
    <name type="scientific">Henosepilachna vigintioctopunctata</name>
    <dbReference type="NCBI Taxonomy" id="420089"/>
    <lineage>
        <taxon>Eukaryota</taxon>
        <taxon>Metazoa</taxon>
        <taxon>Ecdysozoa</taxon>
        <taxon>Arthropoda</taxon>
        <taxon>Hexapoda</taxon>
        <taxon>Insecta</taxon>
        <taxon>Pterygota</taxon>
        <taxon>Neoptera</taxon>
        <taxon>Endopterygota</taxon>
        <taxon>Coleoptera</taxon>
        <taxon>Polyphaga</taxon>
        <taxon>Cucujiformia</taxon>
        <taxon>Coccinelloidea</taxon>
        <taxon>Coccinellidae</taxon>
        <taxon>Epilachninae</taxon>
        <taxon>Epilachnini</taxon>
        <taxon>Henosepilachna</taxon>
    </lineage>
</organism>
<gene>
    <name evidence="5" type="ORF">WA026_012528</name>
</gene>